<reference evidence="2 3" key="1">
    <citation type="submission" date="2018-04" db="EMBL/GenBank/DDBJ databases">
        <title>Genomic Encyclopedia of Type Strains, Phase IV (KMG-IV): sequencing the most valuable type-strain genomes for metagenomic binning, comparative biology and taxonomic classification.</title>
        <authorList>
            <person name="Goeker M."/>
        </authorList>
    </citation>
    <scope>NUCLEOTIDE SEQUENCE [LARGE SCALE GENOMIC DNA]</scope>
    <source>
        <strain evidence="2 3">DSM 100231</strain>
    </source>
</reference>
<evidence type="ECO:0000256" key="1">
    <source>
        <dbReference type="SAM" id="SignalP"/>
    </source>
</evidence>
<dbReference type="AlphaFoldDB" id="A0A2U1B0I7"/>
<gene>
    <name evidence="2" type="ORF">C8E01_10366</name>
</gene>
<keyword evidence="1" id="KW-0732">Signal</keyword>
<proteinExistence type="predicted"/>
<dbReference type="Proteomes" id="UP000245466">
    <property type="component" value="Unassembled WGS sequence"/>
</dbReference>
<feature type="chain" id="PRO_5015599992" evidence="1">
    <location>
        <begin position="23"/>
        <end position="149"/>
    </location>
</feature>
<dbReference type="RefSeq" id="WP_116542382.1">
    <property type="nucleotide sequence ID" value="NZ_QEKI01000003.1"/>
</dbReference>
<dbReference type="EMBL" id="QEKI01000003">
    <property type="protein sequence ID" value="PVY42200.1"/>
    <property type="molecule type" value="Genomic_DNA"/>
</dbReference>
<name>A0A2U1B0I7_9BACT</name>
<organism evidence="2 3">
    <name type="scientific">Pontibacter virosus</name>
    <dbReference type="NCBI Taxonomy" id="1765052"/>
    <lineage>
        <taxon>Bacteria</taxon>
        <taxon>Pseudomonadati</taxon>
        <taxon>Bacteroidota</taxon>
        <taxon>Cytophagia</taxon>
        <taxon>Cytophagales</taxon>
        <taxon>Hymenobacteraceae</taxon>
        <taxon>Pontibacter</taxon>
    </lineage>
</organism>
<comment type="caution">
    <text evidence="2">The sequence shown here is derived from an EMBL/GenBank/DDBJ whole genome shotgun (WGS) entry which is preliminary data.</text>
</comment>
<accession>A0A2U1B0I7</accession>
<evidence type="ECO:0000313" key="3">
    <source>
        <dbReference type="Proteomes" id="UP000245466"/>
    </source>
</evidence>
<dbReference type="OrthoDB" id="853670at2"/>
<feature type="signal peptide" evidence="1">
    <location>
        <begin position="1"/>
        <end position="22"/>
    </location>
</feature>
<keyword evidence="3" id="KW-1185">Reference proteome</keyword>
<evidence type="ECO:0000313" key="2">
    <source>
        <dbReference type="EMBL" id="PVY42200.1"/>
    </source>
</evidence>
<protein>
    <submittedName>
        <fullName evidence="2">Uncharacterized protein</fullName>
    </submittedName>
</protein>
<sequence>MKKTLLPLLSLVLLCMSGCQQSDNVQDMLRDEEERQQVYTTILGDEQMRNELMAQMRDQNMGAGMMRGGMMQGGMIGDTTGMVNLHRQQVQQHMKQMMTLCDSDTVACNEMARLMLQHQGMMGSMMQRMQQQGMIDSTHMNRMRRGMNR</sequence>